<dbReference type="GO" id="GO:0031419">
    <property type="term" value="F:cobalamin binding"/>
    <property type="evidence" value="ECO:0007669"/>
    <property type="project" value="InterPro"/>
</dbReference>
<dbReference type="PANTHER" id="PTHR43409:SF7">
    <property type="entry name" value="BLL1977 PROTEIN"/>
    <property type="match status" value="1"/>
</dbReference>
<dbReference type="CDD" id="cd02068">
    <property type="entry name" value="radical_SAM_B12_BD"/>
    <property type="match status" value="1"/>
</dbReference>
<gene>
    <name evidence="10" type="ORF">LCGC14_1165190</name>
</gene>
<comment type="cofactor">
    <cofactor evidence="1">
        <name>[4Fe-4S] cluster</name>
        <dbReference type="ChEBI" id="CHEBI:49883"/>
    </cofactor>
</comment>
<dbReference type="InterPro" id="IPR006158">
    <property type="entry name" value="Cobalamin-bd"/>
</dbReference>
<keyword evidence="4" id="KW-0949">S-adenosyl-L-methionine</keyword>
<dbReference type="SUPFAM" id="SSF102114">
    <property type="entry name" value="Radical SAM enzymes"/>
    <property type="match status" value="1"/>
</dbReference>
<evidence type="ECO:0000256" key="7">
    <source>
        <dbReference type="ARBA" id="ARBA00023014"/>
    </source>
</evidence>
<dbReference type="EMBL" id="LAZR01005714">
    <property type="protein sequence ID" value="KKM97722.1"/>
    <property type="molecule type" value="Genomic_DNA"/>
</dbReference>
<evidence type="ECO:0000259" key="9">
    <source>
        <dbReference type="PROSITE" id="PS51918"/>
    </source>
</evidence>
<dbReference type="Gene3D" id="3.40.50.280">
    <property type="entry name" value="Cobalamin-binding domain"/>
    <property type="match status" value="1"/>
</dbReference>
<evidence type="ECO:0000256" key="1">
    <source>
        <dbReference type="ARBA" id="ARBA00001966"/>
    </source>
</evidence>
<keyword evidence="5" id="KW-0479">Metal-binding</keyword>
<dbReference type="InterPro" id="IPR023404">
    <property type="entry name" value="rSAM_horseshoe"/>
</dbReference>
<dbReference type="PANTHER" id="PTHR43409">
    <property type="entry name" value="ANAEROBIC MAGNESIUM-PROTOPORPHYRIN IX MONOMETHYL ESTER CYCLASE-RELATED"/>
    <property type="match status" value="1"/>
</dbReference>
<protein>
    <submittedName>
        <fullName evidence="10">Uncharacterized protein</fullName>
    </submittedName>
</protein>
<evidence type="ECO:0000259" key="8">
    <source>
        <dbReference type="PROSITE" id="PS51332"/>
    </source>
</evidence>
<keyword evidence="7" id="KW-0411">Iron-sulfur</keyword>
<evidence type="ECO:0000313" key="10">
    <source>
        <dbReference type="EMBL" id="KKM97722.1"/>
    </source>
</evidence>
<proteinExistence type="predicted"/>
<dbReference type="SFLD" id="SFLDS00029">
    <property type="entry name" value="Radical_SAM"/>
    <property type="match status" value="1"/>
</dbReference>
<dbReference type="PROSITE" id="PS51332">
    <property type="entry name" value="B12_BINDING"/>
    <property type="match status" value="1"/>
</dbReference>
<evidence type="ECO:0000256" key="4">
    <source>
        <dbReference type="ARBA" id="ARBA00022691"/>
    </source>
</evidence>
<dbReference type="PROSITE" id="PS51918">
    <property type="entry name" value="RADICAL_SAM"/>
    <property type="match status" value="1"/>
</dbReference>
<reference evidence="10" key="1">
    <citation type="journal article" date="2015" name="Nature">
        <title>Complex archaea that bridge the gap between prokaryotes and eukaryotes.</title>
        <authorList>
            <person name="Spang A."/>
            <person name="Saw J.H."/>
            <person name="Jorgensen S.L."/>
            <person name="Zaremba-Niedzwiedzka K."/>
            <person name="Martijn J."/>
            <person name="Lind A.E."/>
            <person name="van Eijk R."/>
            <person name="Schleper C."/>
            <person name="Guy L."/>
            <person name="Ettema T.J."/>
        </authorList>
    </citation>
    <scope>NUCLEOTIDE SEQUENCE</scope>
</reference>
<name>A0A0F9PX04_9ZZZZ</name>
<accession>A0A0F9PX04</accession>
<dbReference type="SFLD" id="SFLDG01082">
    <property type="entry name" value="B12-binding_domain_containing"/>
    <property type="match status" value="1"/>
</dbReference>
<evidence type="ECO:0000256" key="5">
    <source>
        <dbReference type="ARBA" id="ARBA00022723"/>
    </source>
</evidence>
<dbReference type="InterPro" id="IPR034466">
    <property type="entry name" value="Methyltransferase_Class_B"/>
</dbReference>
<evidence type="ECO:0000256" key="2">
    <source>
        <dbReference type="ARBA" id="ARBA00022603"/>
    </source>
</evidence>
<dbReference type="GO" id="GO:0051539">
    <property type="term" value="F:4 iron, 4 sulfur cluster binding"/>
    <property type="evidence" value="ECO:0007669"/>
    <property type="project" value="UniProtKB-KW"/>
</dbReference>
<dbReference type="InterPro" id="IPR051198">
    <property type="entry name" value="BchE-like"/>
</dbReference>
<dbReference type="SUPFAM" id="SSF52242">
    <property type="entry name" value="Cobalamin (vitamin B12)-binding domain"/>
    <property type="match status" value="1"/>
</dbReference>
<dbReference type="Pfam" id="PF04055">
    <property type="entry name" value="Radical_SAM"/>
    <property type="match status" value="1"/>
</dbReference>
<keyword evidence="3" id="KW-0808">Transferase</keyword>
<keyword evidence="6" id="KW-0408">Iron</keyword>
<sequence>MRIALINPNPILEENEHFYGQKWPPLGILLLGTILKNQGHLVRLLDQASNGFSFDDVLKWIKRVDPEVIGISAMTVGFLSSIKISQMVKEWNPNIKIVLGHYHPTFCANKILKKYNHLVDYCVRGENEYIFSNLISYLENSHNREPTDILGVSYRFNGKNRHNPDCPINKNLDDLPFIDRSFLKFPYRQNLAGMELMDSKLATTFFTRGCPYSCTYCAVSKFSNRQYRSKSPERLVKEFLYLASKGFSEVAFVDDNFSFNLKNVVKFCKLLRNENLDINWHVEMRVDKVSRELFEKMVSSGCKSISFGIESANQRILNYYNKKITPYQSLRAIKIAKKAKIDFVIGLFMLGAPFETLSECENTVRFAWNSGVDFFFLNIVETWPGIPMWDDLVSKGLINDKRWETSTRVIDLTHTEAQRKWILDLIRQTYKEYISFKRIGWIFKSIPDMLLSSYKRKIVFNFLKHFRNGMRTIVRLRNLKLSGFGKFSTDG</sequence>
<comment type="caution">
    <text evidence="10">The sequence shown here is derived from an EMBL/GenBank/DDBJ whole genome shotgun (WGS) entry which is preliminary data.</text>
</comment>
<feature type="domain" description="Radical SAM core" evidence="9">
    <location>
        <begin position="196"/>
        <end position="423"/>
    </location>
</feature>
<organism evidence="10">
    <name type="scientific">marine sediment metagenome</name>
    <dbReference type="NCBI Taxonomy" id="412755"/>
    <lineage>
        <taxon>unclassified sequences</taxon>
        <taxon>metagenomes</taxon>
        <taxon>ecological metagenomes</taxon>
    </lineage>
</organism>
<dbReference type="InterPro" id="IPR058240">
    <property type="entry name" value="rSAM_sf"/>
</dbReference>
<dbReference type="GO" id="GO:0046872">
    <property type="term" value="F:metal ion binding"/>
    <property type="evidence" value="ECO:0007669"/>
    <property type="project" value="UniProtKB-KW"/>
</dbReference>
<dbReference type="InterPro" id="IPR006638">
    <property type="entry name" value="Elp3/MiaA/NifB-like_rSAM"/>
</dbReference>
<dbReference type="Gene3D" id="3.80.30.20">
    <property type="entry name" value="tm_1862 like domain"/>
    <property type="match status" value="1"/>
</dbReference>
<dbReference type="GO" id="GO:0003824">
    <property type="term" value="F:catalytic activity"/>
    <property type="evidence" value="ECO:0007669"/>
    <property type="project" value="InterPro"/>
</dbReference>
<evidence type="ECO:0000256" key="6">
    <source>
        <dbReference type="ARBA" id="ARBA00023004"/>
    </source>
</evidence>
<dbReference type="InterPro" id="IPR036724">
    <property type="entry name" value="Cobalamin-bd_sf"/>
</dbReference>
<feature type="domain" description="B12-binding" evidence="8">
    <location>
        <begin position="8"/>
        <end position="145"/>
    </location>
</feature>
<dbReference type="SMART" id="SM00729">
    <property type="entry name" value="Elp3"/>
    <property type="match status" value="1"/>
</dbReference>
<evidence type="ECO:0000256" key="3">
    <source>
        <dbReference type="ARBA" id="ARBA00022679"/>
    </source>
</evidence>
<dbReference type="AlphaFoldDB" id="A0A0F9PX04"/>
<dbReference type="InterPro" id="IPR007197">
    <property type="entry name" value="rSAM"/>
</dbReference>
<dbReference type="SFLD" id="SFLDG01123">
    <property type="entry name" value="methyltransferase_(Class_B)"/>
    <property type="match status" value="1"/>
</dbReference>
<keyword evidence="2" id="KW-0489">Methyltransferase</keyword>
<dbReference type="Pfam" id="PF02310">
    <property type="entry name" value="B12-binding"/>
    <property type="match status" value="1"/>
</dbReference>